<feature type="chain" id="PRO_5047210448" evidence="2">
    <location>
        <begin position="19"/>
        <end position="145"/>
    </location>
</feature>
<dbReference type="InterPro" id="IPR007280">
    <property type="entry name" value="Peptidase_C_arc/bac"/>
</dbReference>
<evidence type="ECO:0000256" key="1">
    <source>
        <dbReference type="SAM" id="MobiDB-lite"/>
    </source>
</evidence>
<comment type="caution">
    <text evidence="4">The sequence shown here is derived from an EMBL/GenBank/DDBJ whole genome shotgun (WGS) entry which is preliminary data.</text>
</comment>
<gene>
    <name evidence="4" type="ORF">H6F41_09390</name>
</gene>
<dbReference type="EMBL" id="JACJQB010000015">
    <property type="protein sequence ID" value="MBD2188357.1"/>
    <property type="molecule type" value="Genomic_DNA"/>
</dbReference>
<name>A0ABR7ZWZ8_9CYAN</name>
<sequence>MASFTAISLALANLSALSAQSLKPASSSTYKPTPVTTGIDVNDTLTDKDIPTGQKGFARDYTITVQKDERLEITVRSESFDTVLSLLDSKGEVVAENDDAVGEGSNSLVFFRVVQSGNYTIRVSSFGGSSGGKFVLRVNRLKVVN</sequence>
<feature type="region of interest" description="Disordered" evidence="1">
    <location>
        <begin position="24"/>
        <end position="43"/>
    </location>
</feature>
<proteinExistence type="predicted"/>
<reference evidence="4 5" key="1">
    <citation type="journal article" date="2020" name="ISME J.">
        <title>Comparative genomics reveals insights into cyanobacterial evolution and habitat adaptation.</title>
        <authorList>
            <person name="Chen M.Y."/>
            <person name="Teng W.K."/>
            <person name="Zhao L."/>
            <person name="Hu C.X."/>
            <person name="Zhou Y.K."/>
            <person name="Han B.P."/>
            <person name="Song L.R."/>
            <person name="Shu W.S."/>
        </authorList>
    </citation>
    <scope>NUCLEOTIDE SEQUENCE [LARGE SCALE GENOMIC DNA]</scope>
    <source>
        <strain evidence="4 5">FACHB-723</strain>
    </source>
</reference>
<keyword evidence="5" id="KW-1185">Reference proteome</keyword>
<protein>
    <submittedName>
        <fullName evidence="4">PPC domain-containing protein</fullName>
    </submittedName>
</protein>
<accession>A0ABR7ZWZ8</accession>
<evidence type="ECO:0000256" key="2">
    <source>
        <dbReference type="SAM" id="SignalP"/>
    </source>
</evidence>
<evidence type="ECO:0000259" key="3">
    <source>
        <dbReference type="Pfam" id="PF04151"/>
    </source>
</evidence>
<dbReference type="Pfam" id="PF04151">
    <property type="entry name" value="PPC"/>
    <property type="match status" value="1"/>
</dbReference>
<keyword evidence="2" id="KW-0732">Signal</keyword>
<organism evidence="4 5">
    <name type="scientific">Pseudanabaena mucicola FACHB-723</name>
    <dbReference type="NCBI Taxonomy" id="2692860"/>
    <lineage>
        <taxon>Bacteria</taxon>
        <taxon>Bacillati</taxon>
        <taxon>Cyanobacteriota</taxon>
        <taxon>Cyanophyceae</taxon>
        <taxon>Pseudanabaenales</taxon>
        <taxon>Pseudanabaenaceae</taxon>
        <taxon>Pseudanabaena</taxon>
    </lineage>
</organism>
<dbReference type="Proteomes" id="UP000642094">
    <property type="component" value="Unassembled WGS sequence"/>
</dbReference>
<dbReference type="Gene3D" id="2.60.120.380">
    <property type="match status" value="1"/>
</dbReference>
<feature type="domain" description="Peptidase C-terminal archaeal/bacterial" evidence="3">
    <location>
        <begin position="60"/>
        <end position="125"/>
    </location>
</feature>
<evidence type="ECO:0000313" key="5">
    <source>
        <dbReference type="Proteomes" id="UP000642094"/>
    </source>
</evidence>
<evidence type="ECO:0000313" key="4">
    <source>
        <dbReference type="EMBL" id="MBD2188357.1"/>
    </source>
</evidence>
<feature type="signal peptide" evidence="2">
    <location>
        <begin position="1"/>
        <end position="18"/>
    </location>
</feature>
<feature type="compositionally biased region" description="Polar residues" evidence="1">
    <location>
        <begin position="24"/>
        <end position="36"/>
    </location>
</feature>